<gene>
    <name evidence="11" type="ORF">FE810_06450</name>
</gene>
<keyword evidence="9" id="KW-0472">Membrane</keyword>
<comment type="subcellular location">
    <subcellularLocation>
        <location evidence="1">Cell inner membrane</location>
        <topology evidence="1">Single-pass membrane protein</topology>
        <orientation evidence="1">Periplasmic side</orientation>
    </subcellularLocation>
</comment>
<dbReference type="InterPro" id="IPR051045">
    <property type="entry name" value="TonB-dependent_transducer"/>
</dbReference>
<sequence length="365" mass="42497">MQLILRYFLLSVTMLPAIVTAEIKLPLPEITIPKITEEVQRETDSDQDFQPAMPHAKVGPIYPIYYARKKKEGWVDLTFSVEKDGSISNVLVTNDSGGAQFVTEAIKAINRWKYKPALEFKQPVQSNIHNQRLTFKFDRDKKIREKVYEFYMQGLEFIEAHDRDGMDEIYEQINDLNFRKYGEKDFADVYTLNYASHIDDSDLYLSTLKNIELVSIIVTFPDLWAELAMEKVKLLAEDHKLAEALSLLNHIEAENSKTIEQTRLLSSREQLNQYIESDIDLVIDGKTNKLGIWQHHLARNHFAITNLEGKLESLDIRCDNTRRLIDIDGNSEWQIPKKWRNCVLYFQSEKSAQFTLIEFATRKIV</sequence>
<accession>A0A5R9IT12</accession>
<organism evidence="11 12">
    <name type="scientific">Thalassotalea litorea</name>
    <dbReference type="NCBI Taxonomy" id="2020715"/>
    <lineage>
        <taxon>Bacteria</taxon>
        <taxon>Pseudomonadati</taxon>
        <taxon>Pseudomonadota</taxon>
        <taxon>Gammaproteobacteria</taxon>
        <taxon>Alteromonadales</taxon>
        <taxon>Colwelliaceae</taxon>
        <taxon>Thalassotalea</taxon>
    </lineage>
</organism>
<evidence type="ECO:0000256" key="6">
    <source>
        <dbReference type="ARBA" id="ARBA00022692"/>
    </source>
</evidence>
<comment type="caution">
    <text evidence="11">The sequence shown here is derived from an EMBL/GenBank/DDBJ whole genome shotgun (WGS) entry which is preliminary data.</text>
</comment>
<keyword evidence="6" id="KW-0812">Transmembrane</keyword>
<reference evidence="11 12" key="1">
    <citation type="submission" date="2019-05" db="EMBL/GenBank/DDBJ databases">
        <title>Genome sequences of Thalassotalea litorea 1K03283.</title>
        <authorList>
            <person name="Zhang D."/>
        </authorList>
    </citation>
    <scope>NUCLEOTIDE SEQUENCE [LARGE SCALE GENOMIC DNA]</scope>
    <source>
        <strain evidence="11 12">MCCC 1K03283</strain>
    </source>
</reference>
<evidence type="ECO:0000256" key="7">
    <source>
        <dbReference type="ARBA" id="ARBA00022927"/>
    </source>
</evidence>
<dbReference type="Gene3D" id="3.30.1150.10">
    <property type="match status" value="1"/>
</dbReference>
<evidence type="ECO:0000256" key="1">
    <source>
        <dbReference type="ARBA" id="ARBA00004383"/>
    </source>
</evidence>
<name>A0A5R9IT12_9GAMM</name>
<feature type="domain" description="TonB C-terminal" evidence="10">
    <location>
        <begin position="47"/>
        <end position="144"/>
    </location>
</feature>
<protein>
    <submittedName>
        <fullName evidence="11">Energy transducer TonB</fullName>
    </submittedName>
</protein>
<dbReference type="Pfam" id="PF03544">
    <property type="entry name" value="TonB_C"/>
    <property type="match status" value="1"/>
</dbReference>
<keyword evidence="5" id="KW-0997">Cell inner membrane</keyword>
<comment type="similarity">
    <text evidence="2">Belongs to the TonB family.</text>
</comment>
<keyword evidence="4" id="KW-1003">Cell membrane</keyword>
<keyword evidence="7" id="KW-0653">Protein transport</keyword>
<dbReference type="InterPro" id="IPR037682">
    <property type="entry name" value="TonB_C"/>
</dbReference>
<dbReference type="NCBIfam" id="TIGR01352">
    <property type="entry name" value="tonB_Cterm"/>
    <property type="match status" value="1"/>
</dbReference>
<dbReference type="SUPFAM" id="SSF74653">
    <property type="entry name" value="TolA/TonB C-terminal domain"/>
    <property type="match status" value="1"/>
</dbReference>
<dbReference type="OrthoDB" id="9792439at2"/>
<evidence type="ECO:0000313" key="11">
    <source>
        <dbReference type="EMBL" id="TLU66326.1"/>
    </source>
</evidence>
<dbReference type="GO" id="GO:0015031">
    <property type="term" value="P:protein transport"/>
    <property type="evidence" value="ECO:0007669"/>
    <property type="project" value="UniProtKB-KW"/>
</dbReference>
<keyword evidence="12" id="KW-1185">Reference proteome</keyword>
<evidence type="ECO:0000313" key="12">
    <source>
        <dbReference type="Proteomes" id="UP000307790"/>
    </source>
</evidence>
<evidence type="ECO:0000256" key="5">
    <source>
        <dbReference type="ARBA" id="ARBA00022519"/>
    </source>
</evidence>
<dbReference type="PANTHER" id="PTHR33446">
    <property type="entry name" value="PROTEIN TONB-RELATED"/>
    <property type="match status" value="1"/>
</dbReference>
<dbReference type="RefSeq" id="WP_138319201.1">
    <property type="nucleotide sequence ID" value="NZ_VCBC01000005.1"/>
</dbReference>
<evidence type="ECO:0000256" key="8">
    <source>
        <dbReference type="ARBA" id="ARBA00022989"/>
    </source>
</evidence>
<proteinExistence type="inferred from homology"/>
<dbReference type="GO" id="GO:0055085">
    <property type="term" value="P:transmembrane transport"/>
    <property type="evidence" value="ECO:0007669"/>
    <property type="project" value="InterPro"/>
</dbReference>
<dbReference type="AlphaFoldDB" id="A0A5R9IT12"/>
<evidence type="ECO:0000256" key="9">
    <source>
        <dbReference type="ARBA" id="ARBA00023136"/>
    </source>
</evidence>
<dbReference type="InterPro" id="IPR006260">
    <property type="entry name" value="TonB/TolA_C"/>
</dbReference>
<keyword evidence="8" id="KW-1133">Transmembrane helix</keyword>
<dbReference type="Proteomes" id="UP000307790">
    <property type="component" value="Unassembled WGS sequence"/>
</dbReference>
<dbReference type="GO" id="GO:0005886">
    <property type="term" value="C:plasma membrane"/>
    <property type="evidence" value="ECO:0007669"/>
    <property type="project" value="UniProtKB-SubCell"/>
</dbReference>
<evidence type="ECO:0000256" key="4">
    <source>
        <dbReference type="ARBA" id="ARBA00022475"/>
    </source>
</evidence>
<evidence type="ECO:0000256" key="3">
    <source>
        <dbReference type="ARBA" id="ARBA00022448"/>
    </source>
</evidence>
<dbReference type="PROSITE" id="PS52015">
    <property type="entry name" value="TONB_CTD"/>
    <property type="match status" value="1"/>
</dbReference>
<evidence type="ECO:0000256" key="2">
    <source>
        <dbReference type="ARBA" id="ARBA00006555"/>
    </source>
</evidence>
<keyword evidence="3" id="KW-0813">Transport</keyword>
<dbReference type="PANTHER" id="PTHR33446:SF14">
    <property type="entry name" value="PROTEIN TONB"/>
    <property type="match status" value="1"/>
</dbReference>
<evidence type="ECO:0000259" key="10">
    <source>
        <dbReference type="PROSITE" id="PS52015"/>
    </source>
</evidence>
<dbReference type="EMBL" id="VCBC01000005">
    <property type="protein sequence ID" value="TLU66326.1"/>
    <property type="molecule type" value="Genomic_DNA"/>
</dbReference>